<feature type="domain" description="Outer membrane protein beta-barrel" evidence="6">
    <location>
        <begin position="12"/>
        <end position="200"/>
    </location>
</feature>
<evidence type="ECO:0000256" key="3">
    <source>
        <dbReference type="ARBA" id="ARBA00023136"/>
    </source>
</evidence>
<feature type="signal peptide" evidence="5">
    <location>
        <begin position="1"/>
        <end position="23"/>
    </location>
</feature>
<dbReference type="Pfam" id="PF13505">
    <property type="entry name" value="OMP_b-brl"/>
    <property type="match status" value="1"/>
</dbReference>
<dbReference type="PANTHER" id="PTHR34001:SF3">
    <property type="entry name" value="BLL7405 PROTEIN"/>
    <property type="match status" value="1"/>
</dbReference>
<evidence type="ECO:0000313" key="7">
    <source>
        <dbReference type="EMBL" id="PPB81562.1"/>
    </source>
</evidence>
<reference evidence="7 8" key="1">
    <citation type="submission" date="2018-01" db="EMBL/GenBank/DDBJ databases">
        <title>Genomic Encyclopedia of Archaeal and Bacterial Type Strains, Phase II (KMG-II): from individual species to whole genera.</title>
        <authorList>
            <person name="Goeker M."/>
        </authorList>
    </citation>
    <scope>NUCLEOTIDE SEQUENCE [LARGE SCALE GENOMIC DNA]</scope>
    <source>
        <strain evidence="7 8">DSM 12048</strain>
    </source>
</reference>
<gene>
    <name evidence="7" type="ORF">LV82_00771</name>
</gene>
<comment type="caution">
    <text evidence="7">The sequence shown here is derived from an EMBL/GenBank/DDBJ whole genome shotgun (WGS) entry which is preliminary data.</text>
</comment>
<feature type="chain" id="PRO_5015579659" evidence="5">
    <location>
        <begin position="24"/>
        <end position="200"/>
    </location>
</feature>
<dbReference type="PANTHER" id="PTHR34001">
    <property type="entry name" value="BLL7405 PROTEIN"/>
    <property type="match status" value="1"/>
</dbReference>
<dbReference type="OrthoDB" id="268975at2"/>
<dbReference type="InterPro" id="IPR011250">
    <property type="entry name" value="OMP/PagP_B-barrel"/>
</dbReference>
<evidence type="ECO:0000256" key="4">
    <source>
        <dbReference type="ARBA" id="ARBA00038306"/>
    </source>
</evidence>
<dbReference type="Gene3D" id="2.40.160.20">
    <property type="match status" value="1"/>
</dbReference>
<evidence type="ECO:0000256" key="2">
    <source>
        <dbReference type="ARBA" id="ARBA00022729"/>
    </source>
</evidence>
<name>A0A2S5JJD4_9RHOB</name>
<keyword evidence="3" id="KW-0472">Membrane</keyword>
<keyword evidence="8" id="KW-1185">Reference proteome</keyword>
<comment type="similarity">
    <text evidence="4">Belongs to the Omp25/RopB family.</text>
</comment>
<dbReference type="InterPro" id="IPR027385">
    <property type="entry name" value="Beta-barrel_OMP"/>
</dbReference>
<comment type="subcellular location">
    <subcellularLocation>
        <location evidence="1">Membrane</location>
    </subcellularLocation>
</comment>
<evidence type="ECO:0000313" key="8">
    <source>
        <dbReference type="Proteomes" id="UP000239736"/>
    </source>
</evidence>
<proteinExistence type="inferred from homology"/>
<accession>A0A2S5JJD4</accession>
<dbReference type="AlphaFoldDB" id="A0A2S5JJD4"/>
<evidence type="ECO:0000259" key="6">
    <source>
        <dbReference type="Pfam" id="PF13505"/>
    </source>
</evidence>
<dbReference type="GO" id="GO:0016020">
    <property type="term" value="C:membrane"/>
    <property type="evidence" value="ECO:0007669"/>
    <property type="project" value="UniProtKB-SubCell"/>
</dbReference>
<dbReference type="SUPFAM" id="SSF56925">
    <property type="entry name" value="OMPA-like"/>
    <property type="match status" value="1"/>
</dbReference>
<keyword evidence="2 5" id="KW-0732">Signal</keyword>
<dbReference type="Proteomes" id="UP000239736">
    <property type="component" value="Unassembled WGS sequence"/>
</dbReference>
<sequence>MKKVIKIAGGIALASVVAAPAMAGGLSAPTEEPAPVVMPVEPVSTGSDWTGAYVGGQLGYGDISATGLDGDGILGGVHAGYDWDFGNWVVGAGIDHDIADIDLGNGAGSLDSVTRLKLRAGADLGQTLLYGTAGAAYARADVGGSNLSDDGWFVGIGADYRLTDSWTVGGEVLTHQFDNFDGSGVDIDATTATIRASFRF</sequence>
<evidence type="ECO:0000256" key="1">
    <source>
        <dbReference type="ARBA" id="ARBA00004370"/>
    </source>
</evidence>
<dbReference type="InterPro" id="IPR051692">
    <property type="entry name" value="OMP-like"/>
</dbReference>
<evidence type="ECO:0000256" key="5">
    <source>
        <dbReference type="SAM" id="SignalP"/>
    </source>
</evidence>
<dbReference type="RefSeq" id="WP_104069407.1">
    <property type="nucleotide sequence ID" value="NZ_PRDS01000002.1"/>
</dbReference>
<dbReference type="EMBL" id="PRDS01000002">
    <property type="protein sequence ID" value="PPB81562.1"/>
    <property type="molecule type" value="Genomic_DNA"/>
</dbReference>
<protein>
    <submittedName>
        <fullName evidence="7">Opacity protein-like surface antigen</fullName>
    </submittedName>
</protein>
<organism evidence="7 8">
    <name type="scientific">Albidovulum inexpectatum</name>
    <dbReference type="NCBI Taxonomy" id="196587"/>
    <lineage>
        <taxon>Bacteria</taxon>
        <taxon>Pseudomonadati</taxon>
        <taxon>Pseudomonadota</taxon>
        <taxon>Alphaproteobacteria</taxon>
        <taxon>Rhodobacterales</taxon>
        <taxon>Paracoccaceae</taxon>
        <taxon>Albidovulum</taxon>
    </lineage>
</organism>